<dbReference type="GO" id="GO:0016787">
    <property type="term" value="F:hydrolase activity"/>
    <property type="evidence" value="ECO:0007669"/>
    <property type="project" value="InterPro"/>
</dbReference>
<keyword evidence="1" id="KW-0456">Lyase</keyword>
<dbReference type="GO" id="GO:0016831">
    <property type="term" value="F:carboxy-lyase activity"/>
    <property type="evidence" value="ECO:0007669"/>
    <property type="project" value="InterPro"/>
</dbReference>
<dbReference type="InterPro" id="IPR006680">
    <property type="entry name" value="Amidohydro-rel"/>
</dbReference>
<dbReference type="GO" id="GO:0019748">
    <property type="term" value="P:secondary metabolic process"/>
    <property type="evidence" value="ECO:0007669"/>
    <property type="project" value="TreeGrafter"/>
</dbReference>
<organism evidence="3 4">
    <name type="scientific">Phytohabitans suffuscus</name>
    <dbReference type="NCBI Taxonomy" id="624315"/>
    <lineage>
        <taxon>Bacteria</taxon>
        <taxon>Bacillati</taxon>
        <taxon>Actinomycetota</taxon>
        <taxon>Actinomycetes</taxon>
        <taxon>Micromonosporales</taxon>
        <taxon>Micromonosporaceae</taxon>
    </lineage>
</organism>
<dbReference type="EMBL" id="AP022871">
    <property type="protein sequence ID" value="BCB89971.1"/>
    <property type="molecule type" value="Genomic_DNA"/>
</dbReference>
<dbReference type="Proteomes" id="UP000503011">
    <property type="component" value="Chromosome"/>
</dbReference>
<evidence type="ECO:0000313" key="3">
    <source>
        <dbReference type="EMBL" id="BCB89971.1"/>
    </source>
</evidence>
<dbReference type="InterPro" id="IPR032466">
    <property type="entry name" value="Metal_Hydrolase"/>
</dbReference>
<dbReference type="Pfam" id="PF04909">
    <property type="entry name" value="Amidohydro_2"/>
    <property type="match status" value="1"/>
</dbReference>
<evidence type="ECO:0000259" key="2">
    <source>
        <dbReference type="Pfam" id="PF04909"/>
    </source>
</evidence>
<gene>
    <name evidence="3" type="ORF">Psuf_072840</name>
</gene>
<evidence type="ECO:0000313" key="4">
    <source>
        <dbReference type="Proteomes" id="UP000503011"/>
    </source>
</evidence>
<dbReference type="AlphaFoldDB" id="A0A6F8YVU1"/>
<protein>
    <recommendedName>
        <fullName evidence="2">Amidohydrolase-related domain-containing protein</fullName>
    </recommendedName>
</protein>
<dbReference type="CDD" id="cd01292">
    <property type="entry name" value="metallo-dependent_hydrolases"/>
    <property type="match status" value="1"/>
</dbReference>
<feature type="domain" description="Amidohydrolase-related" evidence="2">
    <location>
        <begin position="14"/>
        <end position="262"/>
    </location>
</feature>
<dbReference type="PANTHER" id="PTHR21240:SF28">
    <property type="entry name" value="ISO-OROTATE DECARBOXYLASE (EUROFUNG)"/>
    <property type="match status" value="1"/>
</dbReference>
<sequence length="282" mass="30770">MIKTSSGRDIFVLDCHAHVGQNSLMRRFTGGKREKHFADEAVTNSGALGIDTMIAFPVSNPHTDYAVDNERVLKWAEEFPKQVIPFIRLQPHFEEKAVADVHRYAAGGARGIKLHPRLDGGYVANDDILVRPIVEAAIEHDMVMLFHTGETWNASAGLLGDLATRYPEGRFICGHMGMLDTYHDALAYAKRLDNFWLDTTDFWPPTLITKAVREVGAEKVVFGTDTPYIPAHAELTKVVTACDLTDDELALVLGGNLAKVFGVDVSAAETSAAVPAPVSVAA</sequence>
<accession>A0A6F8YVU1</accession>
<dbReference type="Gene3D" id="3.20.20.140">
    <property type="entry name" value="Metal-dependent hydrolases"/>
    <property type="match status" value="1"/>
</dbReference>
<reference evidence="3 4" key="2">
    <citation type="submission" date="2020-03" db="EMBL/GenBank/DDBJ databases">
        <authorList>
            <person name="Ichikawa N."/>
            <person name="Kimura A."/>
            <person name="Kitahashi Y."/>
            <person name="Uohara A."/>
        </authorList>
    </citation>
    <scope>NUCLEOTIDE SEQUENCE [LARGE SCALE GENOMIC DNA]</scope>
    <source>
        <strain evidence="3 4">NBRC 105367</strain>
    </source>
</reference>
<keyword evidence="4" id="KW-1185">Reference proteome</keyword>
<name>A0A6F8YVU1_9ACTN</name>
<dbReference type="GO" id="GO:0005737">
    <property type="term" value="C:cytoplasm"/>
    <property type="evidence" value="ECO:0007669"/>
    <property type="project" value="TreeGrafter"/>
</dbReference>
<dbReference type="RefSeq" id="WP_173162040.1">
    <property type="nucleotide sequence ID" value="NZ_AP022871.1"/>
</dbReference>
<evidence type="ECO:0000256" key="1">
    <source>
        <dbReference type="ARBA" id="ARBA00023239"/>
    </source>
</evidence>
<dbReference type="SUPFAM" id="SSF51556">
    <property type="entry name" value="Metallo-dependent hydrolases"/>
    <property type="match status" value="1"/>
</dbReference>
<dbReference type="PANTHER" id="PTHR21240">
    <property type="entry name" value="2-AMINO-3-CARBOXYLMUCONATE-6-SEMIALDEHYDE DECARBOXYLASE"/>
    <property type="match status" value="1"/>
</dbReference>
<dbReference type="InterPro" id="IPR032465">
    <property type="entry name" value="ACMSD"/>
</dbReference>
<reference evidence="3 4" key="1">
    <citation type="submission" date="2020-03" db="EMBL/GenBank/DDBJ databases">
        <title>Whole genome shotgun sequence of Phytohabitans suffuscus NBRC 105367.</title>
        <authorList>
            <person name="Komaki H."/>
            <person name="Tamura T."/>
        </authorList>
    </citation>
    <scope>NUCLEOTIDE SEQUENCE [LARGE SCALE GENOMIC DNA]</scope>
    <source>
        <strain evidence="3 4">NBRC 105367</strain>
    </source>
</reference>
<proteinExistence type="predicted"/>
<dbReference type="KEGG" id="psuu:Psuf_072840"/>